<gene>
    <name evidence="4" type="ORF">KNV97_19845</name>
</gene>
<comment type="cofactor">
    <cofactor evidence="1">
        <name>Mg(2+)</name>
        <dbReference type="ChEBI" id="CHEBI:18420"/>
    </cofactor>
</comment>
<dbReference type="PANTHER" id="PTHR44757">
    <property type="entry name" value="DIGUANYLATE CYCLASE DGCP"/>
    <property type="match status" value="1"/>
</dbReference>
<dbReference type="Proteomes" id="UP000694232">
    <property type="component" value="Chromosome 1"/>
</dbReference>
<evidence type="ECO:0000313" key="5">
    <source>
        <dbReference type="Proteomes" id="UP000694232"/>
    </source>
</evidence>
<dbReference type="FunFam" id="3.30.70.270:FF:000001">
    <property type="entry name" value="Diguanylate cyclase domain protein"/>
    <property type="match status" value="1"/>
</dbReference>
<proteinExistence type="predicted"/>
<evidence type="ECO:0000313" key="4">
    <source>
        <dbReference type="EMBL" id="QXO17574.1"/>
    </source>
</evidence>
<dbReference type="InterPro" id="IPR048760">
    <property type="entry name" value="VP0354-like_sensor_dom"/>
</dbReference>
<dbReference type="SMART" id="SM00267">
    <property type="entry name" value="GGDEF"/>
    <property type="match status" value="1"/>
</dbReference>
<dbReference type="InterPro" id="IPR000160">
    <property type="entry name" value="GGDEF_dom"/>
</dbReference>
<feature type="transmembrane region" description="Helical" evidence="2">
    <location>
        <begin position="12"/>
        <end position="29"/>
    </location>
</feature>
<keyword evidence="2" id="KW-0472">Membrane</keyword>
<keyword evidence="5" id="KW-1185">Reference proteome</keyword>
<dbReference type="PANTHER" id="PTHR44757:SF2">
    <property type="entry name" value="BIOFILM ARCHITECTURE MAINTENANCE PROTEIN MBAA"/>
    <property type="match status" value="1"/>
</dbReference>
<evidence type="ECO:0000256" key="1">
    <source>
        <dbReference type="ARBA" id="ARBA00001946"/>
    </source>
</evidence>
<dbReference type="RefSeq" id="WP_218562630.1">
    <property type="nucleotide sequence ID" value="NZ_CP076643.1"/>
</dbReference>
<dbReference type="KEGG" id="vos:KNV97_19845"/>
<dbReference type="CDD" id="cd00130">
    <property type="entry name" value="PAS"/>
    <property type="match status" value="1"/>
</dbReference>
<dbReference type="GO" id="GO:0003824">
    <property type="term" value="F:catalytic activity"/>
    <property type="evidence" value="ECO:0007669"/>
    <property type="project" value="UniProtKB-ARBA"/>
</dbReference>
<dbReference type="PROSITE" id="PS50887">
    <property type="entry name" value="GGDEF"/>
    <property type="match status" value="1"/>
</dbReference>
<keyword evidence="2" id="KW-0812">Transmembrane</keyword>
<protein>
    <submittedName>
        <fullName evidence="4">Sensor domain-containing diguanylate cyclase</fullName>
    </submittedName>
</protein>
<evidence type="ECO:0000256" key="2">
    <source>
        <dbReference type="SAM" id="Phobius"/>
    </source>
</evidence>
<dbReference type="InterPro" id="IPR052155">
    <property type="entry name" value="Biofilm_reg_signaling"/>
</dbReference>
<dbReference type="EMBL" id="CP076643">
    <property type="protein sequence ID" value="QXO17574.1"/>
    <property type="molecule type" value="Genomic_DNA"/>
</dbReference>
<dbReference type="Pfam" id="PF00990">
    <property type="entry name" value="GGDEF"/>
    <property type="match status" value="1"/>
</dbReference>
<evidence type="ECO:0000259" key="3">
    <source>
        <dbReference type="PROSITE" id="PS50887"/>
    </source>
</evidence>
<feature type="transmembrane region" description="Helical" evidence="2">
    <location>
        <begin position="320"/>
        <end position="339"/>
    </location>
</feature>
<organism evidence="4 5">
    <name type="scientific">Vibrio ostreae</name>
    <dbReference type="NCBI Taxonomy" id="2841925"/>
    <lineage>
        <taxon>Bacteria</taxon>
        <taxon>Pseudomonadati</taxon>
        <taxon>Pseudomonadota</taxon>
        <taxon>Gammaproteobacteria</taxon>
        <taxon>Vibrionales</taxon>
        <taxon>Vibrionaceae</taxon>
        <taxon>Vibrio</taxon>
    </lineage>
</organism>
<keyword evidence="2" id="KW-1133">Transmembrane helix</keyword>
<name>A0A975U998_9VIBR</name>
<reference evidence="4" key="1">
    <citation type="submission" date="2021-06" db="EMBL/GenBank/DDBJ databases">
        <title>Vibrio nov. sp., novel gut bacterium isolated from Yellow Sea oyster.</title>
        <authorList>
            <person name="Muhammad N."/>
            <person name="Nguyen T.H."/>
            <person name="Lee Y.-J."/>
            <person name="Ko J."/>
            <person name="Kim S.-G."/>
        </authorList>
    </citation>
    <scope>NUCLEOTIDE SEQUENCE</scope>
    <source>
        <strain evidence="4">OG9-811</strain>
    </source>
</reference>
<sequence>MKRVTNTLKKTVILWLGLTLLPLGFYYHLSNKAHQFLLNQLEAQGLQFLSFVDAKASRTHSQIQKSFYQLSHSPLLADYARDRDPRLRRYLESQWSLTSFNSGLFYQLRFLDLAGKEVIRVDYTRQMTQAFVVPQEQLQEKGHRDYFIYARQLAVGEQGYFGIDLEYEHGLPLIPYKPGFRLLYPLDTDQRRLGYFIANLDVMAVIKQITANNQNLSVDFVDRQGYFIVSSDENRLFGDLIQSRASLNLPNEHPEVWQAMQANNNTKGSLTTKEGLFIYQRFDNQLFSSVGGLMLLTHYTPDMLSAMFAPRNAGILKDAIVIWLLLGIVSVILAMFWIAHKSIKMDKTYAQFVIENGVAIVFTNREHRILRVSKRFCDMVGMEPFALQGRSVLNFLPSRLKQREMHADLINQGHWEGQYTLQNPHGDEVVCKTDVRALSSKLKKVQYYVYSFTDISDHHNAIIELKERSERDSATALWNKKKFENMLNYHTRLHQRYPDEPPACLAVIDIDSFKDINDTLGHAVGDVVILHVAQQLQALLRDTDFIARIGGDEFAVIIQHTDIHQAGKLMQRVCSAIANWPQYQVTISVGVAEVTKDAIQTATNADKAMYRSKRKGKNCVSLHGFENLTVVEPQQS</sequence>
<dbReference type="Pfam" id="PF13426">
    <property type="entry name" value="PAS_9"/>
    <property type="match status" value="1"/>
</dbReference>
<dbReference type="NCBIfam" id="TIGR00254">
    <property type="entry name" value="GGDEF"/>
    <property type="match status" value="1"/>
</dbReference>
<dbReference type="CDD" id="cd01949">
    <property type="entry name" value="GGDEF"/>
    <property type="match status" value="1"/>
</dbReference>
<dbReference type="NCBIfam" id="TIGR00229">
    <property type="entry name" value="sensory_box"/>
    <property type="match status" value="1"/>
</dbReference>
<feature type="domain" description="GGDEF" evidence="3">
    <location>
        <begin position="501"/>
        <end position="625"/>
    </location>
</feature>
<dbReference type="Pfam" id="PF21623">
    <property type="entry name" value="HK_sensor_dom_bact"/>
    <property type="match status" value="1"/>
</dbReference>
<dbReference type="AlphaFoldDB" id="A0A975U998"/>
<dbReference type="InterPro" id="IPR000014">
    <property type="entry name" value="PAS"/>
</dbReference>
<accession>A0A975U998</accession>